<evidence type="ECO:0000259" key="3">
    <source>
        <dbReference type="PROSITE" id="PS51995"/>
    </source>
</evidence>
<dbReference type="AlphaFoldDB" id="A0A919WFJ0"/>
<dbReference type="CDD" id="cd20183">
    <property type="entry name" value="M34_PPEP"/>
    <property type="match status" value="1"/>
</dbReference>
<dbReference type="GO" id="GO:0005576">
    <property type="term" value="C:extracellular region"/>
    <property type="evidence" value="ECO:0007669"/>
    <property type="project" value="UniProtKB-SubCell"/>
</dbReference>
<feature type="domain" description="ATLF-like" evidence="3">
    <location>
        <begin position="48"/>
        <end position="233"/>
    </location>
</feature>
<dbReference type="Pfam" id="PF07737">
    <property type="entry name" value="ATLF"/>
    <property type="match status" value="1"/>
</dbReference>
<comment type="caution">
    <text evidence="4">The sequence shown here is derived from an EMBL/GenBank/DDBJ whole genome shotgun (WGS) entry which is preliminary data.</text>
</comment>
<dbReference type="InterPro" id="IPR014781">
    <property type="entry name" value="Anthrax_toxin_lethal/edema_N/C"/>
</dbReference>
<proteinExistence type="predicted"/>
<evidence type="ECO:0000256" key="1">
    <source>
        <dbReference type="ARBA" id="ARBA00004613"/>
    </source>
</evidence>
<dbReference type="GO" id="GO:0008237">
    <property type="term" value="F:metallopeptidase activity"/>
    <property type="evidence" value="ECO:0007669"/>
    <property type="project" value="InterPro"/>
</dbReference>
<dbReference type="Gene3D" id="3.40.390.10">
    <property type="entry name" value="Collagenase (Catalytic Domain)"/>
    <property type="match status" value="1"/>
</dbReference>
<keyword evidence="5" id="KW-1185">Reference proteome</keyword>
<protein>
    <submittedName>
        <fullName evidence="4">Pro-Pro endopeptidase</fullName>
    </submittedName>
</protein>
<dbReference type="SUPFAM" id="SSF55486">
    <property type="entry name" value="Metalloproteases ('zincins'), catalytic domain"/>
    <property type="match status" value="1"/>
</dbReference>
<keyword evidence="2" id="KW-0964">Secreted</keyword>
<accession>A0A919WFJ0</accession>
<evidence type="ECO:0000313" key="5">
    <source>
        <dbReference type="Proteomes" id="UP000682111"/>
    </source>
</evidence>
<organism evidence="4 5">
    <name type="scientific">Robertmurraya siralis</name>
    <dbReference type="NCBI Taxonomy" id="77777"/>
    <lineage>
        <taxon>Bacteria</taxon>
        <taxon>Bacillati</taxon>
        <taxon>Bacillota</taxon>
        <taxon>Bacilli</taxon>
        <taxon>Bacillales</taxon>
        <taxon>Bacillaceae</taxon>
        <taxon>Robertmurraya</taxon>
    </lineage>
</organism>
<evidence type="ECO:0000256" key="2">
    <source>
        <dbReference type="ARBA" id="ARBA00022525"/>
    </source>
</evidence>
<reference evidence="4" key="1">
    <citation type="submission" date="2021-03" db="EMBL/GenBank/DDBJ databases">
        <title>Antimicrobial resistance genes in bacteria isolated from Japanese honey, and their potential for conferring macrolide and lincosamide resistance in the American foulbrood pathogen Paenibacillus larvae.</title>
        <authorList>
            <person name="Okamoto M."/>
            <person name="Kumagai M."/>
            <person name="Kanamori H."/>
            <person name="Takamatsu D."/>
        </authorList>
    </citation>
    <scope>NUCLEOTIDE SEQUENCE</scope>
    <source>
        <strain evidence="4">J27TS8</strain>
    </source>
</reference>
<evidence type="ECO:0000313" key="4">
    <source>
        <dbReference type="EMBL" id="GIN60863.1"/>
    </source>
</evidence>
<dbReference type="PROSITE" id="PS51995">
    <property type="entry name" value="ATLF"/>
    <property type="match status" value="1"/>
</dbReference>
<gene>
    <name evidence="4" type="primary">zmp1</name>
    <name evidence="4" type="ORF">J27TS8_08560</name>
</gene>
<dbReference type="Proteomes" id="UP000682111">
    <property type="component" value="Unassembled WGS sequence"/>
</dbReference>
<dbReference type="InterPro" id="IPR024079">
    <property type="entry name" value="MetalloPept_cat_dom_sf"/>
</dbReference>
<dbReference type="EMBL" id="BORC01000001">
    <property type="protein sequence ID" value="GIN60863.1"/>
    <property type="molecule type" value="Genomic_DNA"/>
</dbReference>
<sequence>MKKRISVIGIWVLLVVLLGNSTQSYDGIILKYYPSNSLLKQLLYLDDNAPVNELVILPEQKFDEEKAAAIIKNIQQLPPPLLAKIHQNGIYLKLFVGKLTDNPSAKHLRGLIPRGYVNQKKWDEVPGIGGGRVVLVKIGHSEKGMGHGSVNLELHELAHSIDRIIYNKLRFDPVFLHIWTNEKHALFQNQAYFITLPEEYFAEAFAMYYVNEENRTILKNKAPLTYEYIKNLQ</sequence>
<dbReference type="InterPro" id="IPR047568">
    <property type="entry name" value="ATLF-like_dom"/>
</dbReference>
<name>A0A919WFJ0_9BACI</name>
<comment type="subcellular location">
    <subcellularLocation>
        <location evidence="1">Secreted</location>
    </subcellularLocation>
</comment>
<dbReference type="RefSeq" id="WP_095306436.1">
    <property type="nucleotide sequence ID" value="NZ_BORC01000001.1"/>
</dbReference>